<feature type="region of interest" description="Disordered" evidence="3">
    <location>
        <begin position="330"/>
        <end position="367"/>
    </location>
</feature>
<dbReference type="InterPro" id="IPR001611">
    <property type="entry name" value="Leu-rich_rpt"/>
</dbReference>
<name>A0A671YPQ7_SPAAU</name>
<reference evidence="5" key="1">
    <citation type="submission" date="2021-04" db="EMBL/GenBank/DDBJ databases">
        <authorList>
            <consortium name="Wellcome Sanger Institute Data Sharing"/>
        </authorList>
    </citation>
    <scope>NUCLEOTIDE SEQUENCE [LARGE SCALE GENOMIC DNA]</scope>
</reference>
<keyword evidence="4" id="KW-0732">Signal</keyword>
<dbReference type="PANTHER" id="PTHR31450">
    <property type="entry name" value="LEUCINE-RICH REPEAT-CONTAINING PROTEIN 19 LRRC19 FAMILY MEMBER"/>
    <property type="match status" value="1"/>
</dbReference>
<proteinExistence type="predicted"/>
<dbReference type="GeneID" id="115569774"/>
<dbReference type="InParanoid" id="A0A671YPQ7"/>
<dbReference type="AlphaFoldDB" id="A0A671YPQ7"/>
<evidence type="ECO:0000256" key="3">
    <source>
        <dbReference type="SAM" id="MobiDB-lite"/>
    </source>
</evidence>
<reference evidence="5" key="2">
    <citation type="submission" date="2025-08" db="UniProtKB">
        <authorList>
            <consortium name="Ensembl"/>
        </authorList>
    </citation>
    <scope>IDENTIFICATION</scope>
</reference>
<dbReference type="GeneTree" id="ENSGT00940000172372"/>
<evidence type="ECO:0000313" key="6">
    <source>
        <dbReference type="Proteomes" id="UP000472265"/>
    </source>
</evidence>
<keyword evidence="1" id="KW-0433">Leucine-rich repeat</keyword>
<reference evidence="5" key="3">
    <citation type="submission" date="2025-09" db="UniProtKB">
        <authorList>
            <consortium name="Ensembl"/>
        </authorList>
    </citation>
    <scope>IDENTIFICATION</scope>
</reference>
<dbReference type="InterPro" id="IPR003591">
    <property type="entry name" value="Leu-rich_rpt_typical-subtyp"/>
</dbReference>
<dbReference type="OMA" id="HIILVIC"/>
<feature type="compositionally biased region" description="Acidic residues" evidence="3">
    <location>
        <begin position="330"/>
        <end position="348"/>
    </location>
</feature>
<dbReference type="SMART" id="SM00369">
    <property type="entry name" value="LRR_TYP"/>
    <property type="match status" value="3"/>
</dbReference>
<dbReference type="Pfam" id="PF13855">
    <property type="entry name" value="LRR_8"/>
    <property type="match status" value="1"/>
</dbReference>
<dbReference type="GO" id="GO:1901224">
    <property type="term" value="P:positive regulation of non-canonical NF-kappaB signal transduction"/>
    <property type="evidence" value="ECO:0007669"/>
    <property type="project" value="TreeGrafter"/>
</dbReference>
<sequence>MIMARSRRPLLQWLTAVVAMTVLGSNVASVEDIIPQKKTLTNTTLQVIPHGDSKSNVTKLVLEGSLITLNETDRIALATYPGLVELHLDGNLVTAIPAKYFSVVPQLKVLSLSRNKISSLDPDCFSGLDNLTQLNLSHNLLSSLHTQLYTRIKQLKVLDLRVNPWNCSCPLLSRTGKVKAARATIVGPEINCTSLEDQAGREFLQAMAVCSPSTPLTITRHPQKPPTSVGFQQTSTILRTTLTSQNHINKDQTPVLGNTWKFTACVAVLALFTSMLILCGIKGPSWYRLFHNYRHKRLRQEEEEEEEDVVSTVFSETERYQNHLTFTFEQENEQIESEEEEEEDEYFEDPYIKREERHLGEEASAEL</sequence>
<dbReference type="Proteomes" id="UP000472265">
    <property type="component" value="Chromosome 19"/>
</dbReference>
<feature type="signal peptide" evidence="4">
    <location>
        <begin position="1"/>
        <end position="24"/>
    </location>
</feature>
<dbReference type="Ensembl" id="ENSSAUT00010066338.1">
    <property type="protein sequence ID" value="ENSSAUP00010063289.1"/>
    <property type="gene ID" value="ENSSAUG00010025476.1"/>
</dbReference>
<feature type="chain" id="PRO_5025332321" description="LRRCT domain-containing protein" evidence="4">
    <location>
        <begin position="25"/>
        <end position="367"/>
    </location>
</feature>
<protein>
    <recommendedName>
        <fullName evidence="7">LRRCT domain-containing protein</fullName>
    </recommendedName>
</protein>
<dbReference type="InterPro" id="IPR032675">
    <property type="entry name" value="LRR_dom_sf"/>
</dbReference>
<dbReference type="Pfam" id="PF15176">
    <property type="entry name" value="LRR19-TM"/>
    <property type="match status" value="1"/>
</dbReference>
<evidence type="ECO:0000256" key="4">
    <source>
        <dbReference type="SAM" id="SignalP"/>
    </source>
</evidence>
<dbReference type="RefSeq" id="XP_030253725.1">
    <property type="nucleotide sequence ID" value="XM_030397865.1"/>
</dbReference>
<dbReference type="GO" id="GO:0038023">
    <property type="term" value="F:signaling receptor activity"/>
    <property type="evidence" value="ECO:0007669"/>
    <property type="project" value="TreeGrafter"/>
</dbReference>
<evidence type="ECO:0000313" key="5">
    <source>
        <dbReference type="Ensembl" id="ENSSAUP00010063289.1"/>
    </source>
</evidence>
<evidence type="ECO:0000256" key="1">
    <source>
        <dbReference type="ARBA" id="ARBA00022614"/>
    </source>
</evidence>
<feature type="compositionally biased region" description="Basic and acidic residues" evidence="3">
    <location>
        <begin position="350"/>
        <end position="361"/>
    </location>
</feature>
<keyword evidence="6" id="KW-1185">Reference proteome</keyword>
<gene>
    <name evidence="5" type="primary">lrrc19</name>
</gene>
<evidence type="ECO:0008006" key="7">
    <source>
        <dbReference type="Google" id="ProtNLM"/>
    </source>
</evidence>
<evidence type="ECO:0000256" key="2">
    <source>
        <dbReference type="ARBA" id="ARBA00022737"/>
    </source>
</evidence>
<dbReference type="OrthoDB" id="1394818at2759"/>
<accession>A0A671YPQ7</accession>
<dbReference type="PANTHER" id="PTHR31450:SF4">
    <property type="entry name" value="LEUCINE-RICH REPEAT-CONTAINING PROTEIN 19"/>
    <property type="match status" value="1"/>
</dbReference>
<keyword evidence="2" id="KW-0677">Repeat</keyword>
<dbReference type="SUPFAM" id="SSF52058">
    <property type="entry name" value="L domain-like"/>
    <property type="match status" value="1"/>
</dbReference>
<organism evidence="5 6">
    <name type="scientific">Sparus aurata</name>
    <name type="common">Gilthead sea bream</name>
    <dbReference type="NCBI Taxonomy" id="8175"/>
    <lineage>
        <taxon>Eukaryota</taxon>
        <taxon>Metazoa</taxon>
        <taxon>Chordata</taxon>
        <taxon>Craniata</taxon>
        <taxon>Vertebrata</taxon>
        <taxon>Euteleostomi</taxon>
        <taxon>Actinopterygii</taxon>
        <taxon>Neopterygii</taxon>
        <taxon>Teleostei</taxon>
        <taxon>Neoteleostei</taxon>
        <taxon>Acanthomorphata</taxon>
        <taxon>Eupercaria</taxon>
        <taxon>Spariformes</taxon>
        <taxon>Sparidae</taxon>
        <taxon>Sparus</taxon>
    </lineage>
</organism>
<dbReference type="Gene3D" id="3.80.10.10">
    <property type="entry name" value="Ribonuclease Inhibitor"/>
    <property type="match status" value="1"/>
</dbReference>
<dbReference type="RefSeq" id="XP_030253724.1">
    <property type="nucleotide sequence ID" value="XM_030397864.1"/>
</dbReference>
<dbReference type="GO" id="GO:0005886">
    <property type="term" value="C:plasma membrane"/>
    <property type="evidence" value="ECO:0007669"/>
    <property type="project" value="TreeGrafter"/>
</dbReference>
<dbReference type="PROSITE" id="PS51450">
    <property type="entry name" value="LRR"/>
    <property type="match status" value="2"/>
</dbReference>